<dbReference type="EMBL" id="GEZM01060395">
    <property type="protein sequence ID" value="JAV71012.1"/>
    <property type="molecule type" value="Transcribed_RNA"/>
</dbReference>
<proteinExistence type="predicted"/>
<reference evidence="1" key="1">
    <citation type="journal article" date="2016" name="Sci. Rep.">
        <title>Molecular characterization of firefly nuptial gifts: a multi-omics approach sheds light on postcopulatory sexual selection.</title>
        <authorList>
            <person name="Al-Wathiqui N."/>
            <person name="Fallon T.R."/>
            <person name="South A."/>
            <person name="Weng J.K."/>
            <person name="Lewis S.M."/>
        </authorList>
    </citation>
    <scope>NUCLEOTIDE SEQUENCE</scope>
</reference>
<accession>A0A1Y1LBH3</accession>
<dbReference type="AlphaFoldDB" id="A0A1Y1LBH3"/>
<dbReference type="PANTHER" id="PTHR14540:SF2">
    <property type="entry name" value="INTEGRATOR COMPLEX SUBUNIT 15"/>
    <property type="match status" value="1"/>
</dbReference>
<evidence type="ECO:0000313" key="1">
    <source>
        <dbReference type="EMBL" id="JAV71012.1"/>
    </source>
</evidence>
<protein>
    <submittedName>
        <fullName evidence="1">Uncharacterized protein</fullName>
    </submittedName>
</protein>
<dbReference type="Pfam" id="PF14964">
    <property type="entry name" value="INTS15"/>
    <property type="match status" value="1"/>
</dbReference>
<sequence length="381" mass="42291">MTQLSGPEIKNSLRKLDYPLCAKEAIIKIGQLICNRIPSLKHMDLALDLMAELIFCEIDRRGNKRQSPLTSLDELQLLEILYDYINGTSNETSRNAVFLSLFSGTTAMMRSKILGKLISVAIGIPAPCVLFSASVWMQQLGNTSPNSKQLAKSLIKDYFILSPSSVPKLSVLPHIAPQFTANFLTAVSNLYFNDGNKNTILFPPTNLLEMITLWVKDNTGLCIAAQQTQSSLPPGAIAMEATTPIAGLLNWTILAPLHGQTSELYGKLHLGLLNSILEIQPVTPPRAISAAHLLQPLGNIIRYLIDYQRKCKENDNGIDKQNRLIENAELQLSLDRYAQAIQVALSVNCVYGNMDDFFYQLTQLPPNRLLHIVTHTHKSNK</sequence>
<organism evidence="1">
    <name type="scientific">Photinus pyralis</name>
    <name type="common">Common eastern firefly</name>
    <name type="synonym">Lampyris pyralis</name>
    <dbReference type="NCBI Taxonomy" id="7054"/>
    <lineage>
        <taxon>Eukaryota</taxon>
        <taxon>Metazoa</taxon>
        <taxon>Ecdysozoa</taxon>
        <taxon>Arthropoda</taxon>
        <taxon>Hexapoda</taxon>
        <taxon>Insecta</taxon>
        <taxon>Pterygota</taxon>
        <taxon>Neoptera</taxon>
        <taxon>Endopterygota</taxon>
        <taxon>Coleoptera</taxon>
        <taxon>Polyphaga</taxon>
        <taxon>Elateriformia</taxon>
        <taxon>Elateroidea</taxon>
        <taxon>Lampyridae</taxon>
        <taxon>Lampyrinae</taxon>
        <taxon>Photinus</taxon>
    </lineage>
</organism>
<dbReference type="InterPro" id="IPR027844">
    <property type="entry name" value="INTS15"/>
</dbReference>
<dbReference type="PANTHER" id="PTHR14540">
    <property type="entry name" value="INTEGRATOR COMPLEX SUBUNIT 15"/>
    <property type="match status" value="1"/>
</dbReference>
<name>A0A1Y1LBH3_PHOPY</name>